<feature type="transmembrane region" description="Helical" evidence="5">
    <location>
        <begin position="238"/>
        <end position="256"/>
    </location>
</feature>
<evidence type="ECO:0000256" key="1">
    <source>
        <dbReference type="ARBA" id="ARBA00004127"/>
    </source>
</evidence>
<proteinExistence type="predicted"/>
<evidence type="ECO:0000256" key="4">
    <source>
        <dbReference type="ARBA" id="ARBA00023136"/>
    </source>
</evidence>
<gene>
    <name evidence="7" type="ORF">ACFS6I_18160</name>
</gene>
<dbReference type="PANTHER" id="PTHR39535:SF2">
    <property type="entry name" value="HTTM DOMAIN-CONTAINING PROTEIN"/>
    <property type="match status" value="1"/>
</dbReference>
<feature type="transmembrane region" description="Helical" evidence="5">
    <location>
        <begin position="65"/>
        <end position="84"/>
    </location>
</feature>
<sequence>MYKYSLGTTITRVIIGFLLLKDFSVYLLFREKLFGNMSIVPQDMYTSILKWYNISFLEINFRNDLLLTSVLLTSILATFFFILGKYKTISGFYIFYILLHLKFKNVYILDGADTVISVLLPFLSLSYSNPIFGLKMSKFNLGYRLNYLRRIVQLNCLLGLKVQFAIIYFFAALDKIFSPAWQKGIALYYALQLKDFLISDISLVIAKNTFLVKLGTYVTIIWEILFPVLIWSRKYKKCIIIISVIMHLGILFLMRIDNYSILMISVYPIYLTNNEIYSIKNTLNFRFSKFFNFQKELQ</sequence>
<dbReference type="RefSeq" id="WP_380922739.1">
    <property type="nucleotide sequence ID" value="NZ_JBHUPE010000007.1"/>
</dbReference>
<feature type="transmembrane region" description="Helical" evidence="5">
    <location>
        <begin position="147"/>
        <end position="173"/>
    </location>
</feature>
<evidence type="ECO:0000313" key="8">
    <source>
        <dbReference type="Proteomes" id="UP001597509"/>
    </source>
</evidence>
<comment type="subcellular location">
    <subcellularLocation>
        <location evidence="1">Endomembrane system</location>
        <topology evidence="1">Multi-pass membrane protein</topology>
    </subcellularLocation>
</comment>
<keyword evidence="2 5" id="KW-0812">Transmembrane</keyword>
<evidence type="ECO:0000259" key="6">
    <source>
        <dbReference type="SMART" id="SM00752"/>
    </source>
</evidence>
<accession>A0ABW5YZZ0</accession>
<feature type="transmembrane region" description="Helical" evidence="5">
    <location>
        <begin position="211"/>
        <end position="231"/>
    </location>
</feature>
<protein>
    <recommendedName>
        <fullName evidence="6">HTTM-like domain-containing protein</fullName>
    </recommendedName>
</protein>
<evidence type="ECO:0000256" key="5">
    <source>
        <dbReference type="SAM" id="Phobius"/>
    </source>
</evidence>
<keyword evidence="4 5" id="KW-0472">Membrane</keyword>
<evidence type="ECO:0000313" key="7">
    <source>
        <dbReference type="EMBL" id="MFD2905858.1"/>
    </source>
</evidence>
<dbReference type="EMBL" id="JBHUPE010000007">
    <property type="protein sequence ID" value="MFD2905858.1"/>
    <property type="molecule type" value="Genomic_DNA"/>
</dbReference>
<keyword evidence="8" id="KW-1185">Reference proteome</keyword>
<evidence type="ECO:0000256" key="2">
    <source>
        <dbReference type="ARBA" id="ARBA00022692"/>
    </source>
</evidence>
<organism evidence="7 8">
    <name type="scientific">Sphingobacterium anhuiense</name>
    <dbReference type="NCBI Taxonomy" id="493780"/>
    <lineage>
        <taxon>Bacteria</taxon>
        <taxon>Pseudomonadati</taxon>
        <taxon>Bacteroidota</taxon>
        <taxon>Sphingobacteriia</taxon>
        <taxon>Sphingobacteriales</taxon>
        <taxon>Sphingobacteriaceae</taxon>
        <taxon>Sphingobacterium</taxon>
    </lineage>
</organism>
<feature type="transmembrane region" description="Helical" evidence="5">
    <location>
        <begin position="105"/>
        <end position="127"/>
    </location>
</feature>
<evidence type="ECO:0000256" key="3">
    <source>
        <dbReference type="ARBA" id="ARBA00022989"/>
    </source>
</evidence>
<dbReference type="Proteomes" id="UP001597509">
    <property type="component" value="Unassembled WGS sequence"/>
</dbReference>
<keyword evidence="3 5" id="KW-1133">Transmembrane helix</keyword>
<reference evidence="8" key="1">
    <citation type="journal article" date="2019" name="Int. J. Syst. Evol. Microbiol.">
        <title>The Global Catalogue of Microorganisms (GCM) 10K type strain sequencing project: providing services to taxonomists for standard genome sequencing and annotation.</title>
        <authorList>
            <consortium name="The Broad Institute Genomics Platform"/>
            <consortium name="The Broad Institute Genome Sequencing Center for Infectious Disease"/>
            <person name="Wu L."/>
            <person name="Ma J."/>
        </authorList>
    </citation>
    <scope>NUCLEOTIDE SEQUENCE [LARGE SCALE GENOMIC DNA]</scope>
    <source>
        <strain evidence="8">KCTC 22209</strain>
    </source>
</reference>
<dbReference type="InterPro" id="IPR011020">
    <property type="entry name" value="HTTM-like"/>
</dbReference>
<dbReference type="SMART" id="SM00752">
    <property type="entry name" value="HTTM"/>
    <property type="match status" value="1"/>
</dbReference>
<name>A0ABW5YZZ0_9SPHI</name>
<feature type="domain" description="HTTM-like" evidence="6">
    <location>
        <begin position="3"/>
        <end position="275"/>
    </location>
</feature>
<dbReference type="InterPro" id="IPR052964">
    <property type="entry name" value="Sporulation_signal_mat"/>
</dbReference>
<feature type="transmembrane region" description="Helical" evidence="5">
    <location>
        <begin position="12"/>
        <end position="29"/>
    </location>
</feature>
<dbReference type="PANTHER" id="PTHR39535">
    <property type="entry name" value="SPORULATION-DELAYING PROTEIN SDPB"/>
    <property type="match status" value="1"/>
</dbReference>
<comment type="caution">
    <text evidence="7">The sequence shown here is derived from an EMBL/GenBank/DDBJ whole genome shotgun (WGS) entry which is preliminary data.</text>
</comment>